<name>A0A9J6GLZ0_HAELO</name>
<evidence type="ECO:0000256" key="1">
    <source>
        <dbReference type="SAM" id="MobiDB-lite"/>
    </source>
</evidence>
<dbReference type="InterPro" id="IPR002156">
    <property type="entry name" value="RNaseH_domain"/>
</dbReference>
<sequence length="1028" mass="112778">MPLFPHVGASPPQMRMASPAYLVALKRCFEHLPHILPEDEEQDSDSDDSDKARPHRLRPQQDAQTGTQPRKCNHEDSLGPHGLAGLPSRERKGGESNACTCKRRTQRFLPPGNTTRQATTRHPRRPPPPTNTAEKASVQINLKTAAEQQQAKPNCKGDNKEEAEPQNGAHKDPLPSPCSPSRPNAKPPNERIIPSKRAHTGDPDERPLSGRTPGVCKRCPTRAHQFHELRQRGRSSSRRRRPGGCRRSAAENATSWRRKRALPRPHCCCSAVAAAAARHLAHRRRRQPSPSPLEARFSPPSPPRKAAKKPSPRKGEHGSPAKNAPSPPPRERTQSPRPHARTSAPSPSPPRRAAEEPARTGKECEPPEKSAPPPPPPRERSPPADEDDDGFRERPRGRGQGNNYKKKNQNNSARSPTSPRKTNAPGTTTLTVLFRPLGRRGNLAGLTRFATQKELANIPGLTACRVNHRLSTVAVDTNDEKSRDALLRVSTLCGIRVNAQPARGTRNARGVRRDIDLPGDINDIISNQTESPVPIAHATRRGTSVFIVFDGPEAPAAVNIAGVRCRVQTLPPRPLQCENCGRFNHYTSACRSAPRCKNCGGEHVTTSCTEHTQRCANCGGSHHYSSPRCRQWRREKEIAAQAASQEVPLRVARQRYFNQPRPQPPPERRLYSNVLRAPETQPGKIAEAFAELTGYAPLPRPATPLPPHRTRNYSIKTSLPGIRSKRRDPPQALRFGALEVIDTGREAQLDIYTDGSLLPGPPASAAAACVAPQINRTNKCRLPFAASSTTAELAGLHLAADLALELQPPAVTIYCDSKAAPPAPQPPAQTRADCRRAPQQIRRLATRGCATTLQWVPAHVGIAGNETADGLAKTAHSAATAVTSEVTTIDEGRELATTRTLRLHPDPRVAAHRTPARIPRKLSRQEASLLSRLRTGCAVTQSRLHLYKKVDSPACTHCGERETISHCFTACTAHNSERERLRKAYQRLGIPCSTEEELLFPRCGRLLLLDAFRHLLSYLDETGLAARL</sequence>
<keyword evidence="4" id="KW-1185">Reference proteome</keyword>
<dbReference type="SUPFAM" id="SSF53098">
    <property type="entry name" value="Ribonuclease H-like"/>
    <property type="match status" value="1"/>
</dbReference>
<dbReference type="Gene3D" id="3.30.420.10">
    <property type="entry name" value="Ribonuclease H-like superfamily/Ribonuclease H"/>
    <property type="match status" value="1"/>
</dbReference>
<proteinExistence type="predicted"/>
<evidence type="ECO:0000259" key="2">
    <source>
        <dbReference type="PROSITE" id="PS50879"/>
    </source>
</evidence>
<dbReference type="InterPro" id="IPR012337">
    <property type="entry name" value="RNaseH-like_sf"/>
</dbReference>
<dbReference type="GO" id="GO:0004523">
    <property type="term" value="F:RNA-DNA hybrid ribonuclease activity"/>
    <property type="evidence" value="ECO:0007669"/>
    <property type="project" value="InterPro"/>
</dbReference>
<dbReference type="EMBL" id="JABSTR010000007">
    <property type="protein sequence ID" value="KAH9375512.1"/>
    <property type="molecule type" value="Genomic_DNA"/>
</dbReference>
<feature type="region of interest" description="Disordered" evidence="1">
    <location>
        <begin position="36"/>
        <end position="429"/>
    </location>
</feature>
<dbReference type="CDD" id="cd09276">
    <property type="entry name" value="Rnase_HI_RT_non_LTR"/>
    <property type="match status" value="1"/>
</dbReference>
<feature type="compositionally biased region" description="Low complexity" evidence="1">
    <location>
        <begin position="335"/>
        <end position="345"/>
    </location>
</feature>
<dbReference type="OrthoDB" id="6500414at2759"/>
<feature type="compositionally biased region" description="Basic and acidic residues" evidence="1">
    <location>
        <begin position="199"/>
        <end position="208"/>
    </location>
</feature>
<accession>A0A9J6GLZ0</accession>
<feature type="compositionally biased region" description="Polar residues" evidence="1">
    <location>
        <begin position="412"/>
        <end position="429"/>
    </location>
</feature>
<feature type="compositionally biased region" description="Basic and acidic residues" evidence="1">
    <location>
        <begin position="155"/>
        <end position="173"/>
    </location>
</feature>
<feature type="domain" description="RNase H type-1" evidence="2">
    <location>
        <begin position="745"/>
        <end position="877"/>
    </location>
</feature>
<organism evidence="3 4">
    <name type="scientific">Haemaphysalis longicornis</name>
    <name type="common">Bush tick</name>
    <dbReference type="NCBI Taxonomy" id="44386"/>
    <lineage>
        <taxon>Eukaryota</taxon>
        <taxon>Metazoa</taxon>
        <taxon>Ecdysozoa</taxon>
        <taxon>Arthropoda</taxon>
        <taxon>Chelicerata</taxon>
        <taxon>Arachnida</taxon>
        <taxon>Acari</taxon>
        <taxon>Parasitiformes</taxon>
        <taxon>Ixodida</taxon>
        <taxon>Ixodoidea</taxon>
        <taxon>Ixodidae</taxon>
        <taxon>Haemaphysalinae</taxon>
        <taxon>Haemaphysalis</taxon>
    </lineage>
</organism>
<feature type="compositionally biased region" description="Basic and acidic residues" evidence="1">
    <location>
        <begin position="352"/>
        <end position="368"/>
    </location>
</feature>
<evidence type="ECO:0000313" key="3">
    <source>
        <dbReference type="EMBL" id="KAH9375512.1"/>
    </source>
</evidence>
<comment type="caution">
    <text evidence="3">The sequence shown here is derived from an EMBL/GenBank/DDBJ whole genome shotgun (WGS) entry which is preliminary data.</text>
</comment>
<dbReference type="GO" id="GO:0003676">
    <property type="term" value="F:nucleic acid binding"/>
    <property type="evidence" value="ECO:0007669"/>
    <property type="project" value="InterPro"/>
</dbReference>
<dbReference type="PROSITE" id="PS50879">
    <property type="entry name" value="RNASE_H_1"/>
    <property type="match status" value="1"/>
</dbReference>
<dbReference type="InterPro" id="IPR036397">
    <property type="entry name" value="RNaseH_sf"/>
</dbReference>
<dbReference type="OMA" id="HENQDEG"/>
<protein>
    <recommendedName>
        <fullName evidence="2">RNase H type-1 domain-containing protein</fullName>
    </recommendedName>
</protein>
<dbReference type="AlphaFoldDB" id="A0A9J6GLZ0"/>
<evidence type="ECO:0000313" key="4">
    <source>
        <dbReference type="Proteomes" id="UP000821853"/>
    </source>
</evidence>
<feature type="compositionally biased region" description="Polar residues" evidence="1">
    <location>
        <begin position="138"/>
        <end position="152"/>
    </location>
</feature>
<reference evidence="3 4" key="1">
    <citation type="journal article" date="2020" name="Cell">
        <title>Large-Scale Comparative Analyses of Tick Genomes Elucidate Their Genetic Diversity and Vector Capacities.</title>
        <authorList>
            <consortium name="Tick Genome and Microbiome Consortium (TIGMIC)"/>
            <person name="Jia N."/>
            <person name="Wang J."/>
            <person name="Shi W."/>
            <person name="Du L."/>
            <person name="Sun Y."/>
            <person name="Zhan W."/>
            <person name="Jiang J.F."/>
            <person name="Wang Q."/>
            <person name="Zhang B."/>
            <person name="Ji P."/>
            <person name="Bell-Sakyi L."/>
            <person name="Cui X.M."/>
            <person name="Yuan T.T."/>
            <person name="Jiang B.G."/>
            <person name="Yang W.F."/>
            <person name="Lam T.T."/>
            <person name="Chang Q.C."/>
            <person name="Ding S.J."/>
            <person name="Wang X.J."/>
            <person name="Zhu J.G."/>
            <person name="Ruan X.D."/>
            <person name="Zhao L."/>
            <person name="Wei J.T."/>
            <person name="Ye R.Z."/>
            <person name="Que T.C."/>
            <person name="Du C.H."/>
            <person name="Zhou Y.H."/>
            <person name="Cheng J.X."/>
            <person name="Dai P.F."/>
            <person name="Guo W.B."/>
            <person name="Han X.H."/>
            <person name="Huang E.J."/>
            <person name="Li L.F."/>
            <person name="Wei W."/>
            <person name="Gao Y.C."/>
            <person name="Liu J.Z."/>
            <person name="Shao H.Z."/>
            <person name="Wang X."/>
            <person name="Wang C.C."/>
            <person name="Yang T.C."/>
            <person name="Huo Q.B."/>
            <person name="Li W."/>
            <person name="Chen H.Y."/>
            <person name="Chen S.E."/>
            <person name="Zhou L.G."/>
            <person name="Ni X.B."/>
            <person name="Tian J.H."/>
            <person name="Sheng Y."/>
            <person name="Liu T."/>
            <person name="Pan Y.S."/>
            <person name="Xia L.Y."/>
            <person name="Li J."/>
            <person name="Zhao F."/>
            <person name="Cao W.C."/>
        </authorList>
    </citation>
    <scope>NUCLEOTIDE SEQUENCE [LARGE SCALE GENOMIC DNA]</scope>
    <source>
        <strain evidence="3">HaeL-2018</strain>
    </source>
</reference>
<dbReference type="Proteomes" id="UP000821853">
    <property type="component" value="Chromosome 5"/>
</dbReference>
<dbReference type="VEuPathDB" id="VectorBase:HLOH_041495"/>
<gene>
    <name evidence="3" type="ORF">HPB48_022116</name>
</gene>
<feature type="compositionally biased region" description="Basic residues" evidence="1">
    <location>
        <begin position="232"/>
        <end position="244"/>
    </location>
</feature>
<feature type="compositionally biased region" description="Acidic residues" evidence="1">
    <location>
        <begin position="38"/>
        <end position="48"/>
    </location>
</feature>
<feature type="compositionally biased region" description="Polar residues" evidence="1">
    <location>
        <begin position="61"/>
        <end position="70"/>
    </location>
</feature>
<dbReference type="Pfam" id="PF00075">
    <property type="entry name" value="RNase_H"/>
    <property type="match status" value="1"/>
</dbReference>